<dbReference type="PATRIC" id="fig|1398.22.peg.2746"/>
<dbReference type="InterPro" id="IPR011991">
    <property type="entry name" value="ArsR-like_HTH"/>
</dbReference>
<comment type="caution">
    <text evidence="2">The sequence shown here is derived from an EMBL/GenBank/DDBJ whole genome shotgun (WGS) entry which is preliminary data.</text>
</comment>
<reference evidence="3" key="1">
    <citation type="submission" date="2016-01" db="EMBL/GenBank/DDBJ databases">
        <authorList>
            <person name="Mitreva M."/>
            <person name="Pepin K.H."/>
            <person name="Mihindukulasuriya K.A."/>
            <person name="Fulton R."/>
            <person name="Fronick C."/>
            <person name="O'Laughlin M."/>
            <person name="Miner T."/>
            <person name="Herter B."/>
            <person name="Rosa B.A."/>
            <person name="Cordes M."/>
            <person name="Tomlinson C."/>
            <person name="Wollam A."/>
            <person name="Palsikar V.B."/>
            <person name="Mardis E.R."/>
            <person name="Wilson R.K."/>
        </authorList>
    </citation>
    <scope>NUCLEOTIDE SEQUENCE [LARGE SCALE GENOMIC DNA]</scope>
    <source>
        <strain evidence="3">GED7749B</strain>
    </source>
</reference>
<dbReference type="Pfam" id="PF12840">
    <property type="entry name" value="HTH_20"/>
    <property type="match status" value="1"/>
</dbReference>
<proteinExistence type="predicted"/>
<organism evidence="2 3">
    <name type="scientific">Heyndrickxia coagulans</name>
    <name type="common">Weizmannia coagulans</name>
    <dbReference type="NCBI Taxonomy" id="1398"/>
    <lineage>
        <taxon>Bacteria</taxon>
        <taxon>Bacillati</taxon>
        <taxon>Bacillota</taxon>
        <taxon>Bacilli</taxon>
        <taxon>Bacillales</taxon>
        <taxon>Bacillaceae</taxon>
        <taxon>Heyndrickxia</taxon>
    </lineage>
</organism>
<evidence type="ECO:0000256" key="1">
    <source>
        <dbReference type="ARBA" id="ARBA00023125"/>
    </source>
</evidence>
<dbReference type="SUPFAM" id="SSF46785">
    <property type="entry name" value="Winged helix' DNA-binding domain"/>
    <property type="match status" value="1"/>
</dbReference>
<dbReference type="AlphaFoldDB" id="A0A133KJ99"/>
<dbReference type="GO" id="GO:0003677">
    <property type="term" value="F:DNA binding"/>
    <property type="evidence" value="ECO:0007669"/>
    <property type="project" value="UniProtKB-KW"/>
</dbReference>
<name>A0A133KJ99_HEYCO</name>
<accession>A0A133KJ99</accession>
<dbReference type="Proteomes" id="UP000070376">
    <property type="component" value="Unassembled WGS sequence"/>
</dbReference>
<sequence>MIFVTNFGVVIIYNINRIKNIEVFHMEPTLKVINALSDPTRYSIYQFVLKKRSEVSVQEVANEFHIHPNVARLHLSKLEDVKVISSELNKTGKGGRPARLYKSSEQVVELSFPHREYKLLSNILLEAINKMKLADAGLLKDIGREYGKRIIENILKNMNKTKDQLTFNEKLSVLASVSTMDGYCIETLETTDKNELDYHVYNCPFRELIHHSADVCEMHVAYIHGLFEALFDDFDINQQETMLHDCSECIYHVKVAKVAN</sequence>
<dbReference type="Gene3D" id="1.10.10.10">
    <property type="entry name" value="Winged helix-like DNA-binding domain superfamily/Winged helix DNA-binding domain"/>
    <property type="match status" value="1"/>
</dbReference>
<evidence type="ECO:0000313" key="2">
    <source>
        <dbReference type="EMBL" id="KWZ79635.1"/>
    </source>
</evidence>
<keyword evidence="1" id="KW-0238">DNA-binding</keyword>
<evidence type="ECO:0008006" key="4">
    <source>
        <dbReference type="Google" id="ProtNLM"/>
    </source>
</evidence>
<dbReference type="InterPro" id="IPR036390">
    <property type="entry name" value="WH_DNA-bd_sf"/>
</dbReference>
<gene>
    <name evidence="2" type="ORF">HMPREF3213_02739</name>
</gene>
<protein>
    <recommendedName>
        <fullName evidence="4">Transcriptional regulator</fullName>
    </recommendedName>
</protein>
<dbReference type="CDD" id="cd00090">
    <property type="entry name" value="HTH_ARSR"/>
    <property type="match status" value="1"/>
</dbReference>
<dbReference type="Gene3D" id="3.30.1380.20">
    <property type="entry name" value="Trafficking protein particle complex subunit 3"/>
    <property type="match status" value="1"/>
</dbReference>
<dbReference type="EMBL" id="LRPN01000116">
    <property type="protein sequence ID" value="KWZ79635.1"/>
    <property type="molecule type" value="Genomic_DNA"/>
</dbReference>
<dbReference type="InterPro" id="IPR036388">
    <property type="entry name" value="WH-like_DNA-bd_sf"/>
</dbReference>
<evidence type="ECO:0000313" key="3">
    <source>
        <dbReference type="Proteomes" id="UP000070376"/>
    </source>
</evidence>